<dbReference type="KEGG" id="strr:EKD16_08295"/>
<evidence type="ECO:0000313" key="2">
    <source>
        <dbReference type="Proteomes" id="UP000292235"/>
    </source>
</evidence>
<accession>A0A4P6PZ89</accession>
<gene>
    <name evidence="1" type="ORF">EKD16_08295</name>
</gene>
<sequence length="71" mass="8137">MRLICTCGHPKSAHTRGEGPNSIGQFFFGQCAAGWKDIPPYLIAIPGHCPCGTYRPRWWWPWKRKNEKTHG</sequence>
<dbReference type="EMBL" id="CP036455">
    <property type="protein sequence ID" value="QBI53453.1"/>
    <property type="molecule type" value="Genomic_DNA"/>
</dbReference>
<name>A0A4P6PZ89_9ACTN</name>
<reference evidence="1 2" key="1">
    <citation type="submission" date="2019-02" db="EMBL/GenBank/DDBJ databases">
        <authorList>
            <person name="Khodamoradi S."/>
            <person name="Hahnke R.L."/>
            <person name="Kaempfer P."/>
            <person name="Schumann P."/>
            <person name="Rohde M."/>
            <person name="Steinert M."/>
            <person name="Luzhetskyy A."/>
            <person name="Wink J."/>
            <person name="Ruckert C."/>
        </authorList>
    </citation>
    <scope>NUCLEOTIDE SEQUENCE [LARGE SCALE GENOMIC DNA]</scope>
    <source>
        <strain evidence="1 2">M2</strain>
    </source>
</reference>
<evidence type="ECO:0000313" key="1">
    <source>
        <dbReference type="EMBL" id="QBI53453.1"/>
    </source>
</evidence>
<dbReference type="AlphaFoldDB" id="A0A4P6PZ89"/>
<keyword evidence="2" id="KW-1185">Reference proteome</keyword>
<protein>
    <submittedName>
        <fullName evidence="1">Uncharacterized protein</fullName>
    </submittedName>
</protein>
<organism evidence="1 2">
    <name type="scientific">Streptomonospora litoralis</name>
    <dbReference type="NCBI Taxonomy" id="2498135"/>
    <lineage>
        <taxon>Bacteria</taxon>
        <taxon>Bacillati</taxon>
        <taxon>Actinomycetota</taxon>
        <taxon>Actinomycetes</taxon>
        <taxon>Streptosporangiales</taxon>
        <taxon>Nocardiopsidaceae</taxon>
        <taxon>Streptomonospora</taxon>
    </lineage>
</organism>
<proteinExistence type="predicted"/>
<dbReference type="Proteomes" id="UP000292235">
    <property type="component" value="Chromosome"/>
</dbReference>